<sequence>MVDTDHRQFRTLGGVDLDGWFLEHGGDRVHRNRVVWVGGVCRNVHDGSKVSLFSIESLQVDKWRNWLRKVDTVHKDVCFDDFLERTALCGFFHVPFQDVVFRNANFTTKVNGTRSASSQSTNHKNLWVLASLGNGGLQGALDVGNKGLFVRVRSHTAQLLRVGMGLFESPVFHTQRSTCKSGEKAERSNTSSLVVFQKLEIVQNTVSSRESRQHVVPASLVLVTVGKLDVFVNKRERFLRQLLQTNDDSVLWSVHPRTFLDNMGARSLVLLPVERRLRRFLDVDLEIASVQQLLSGLRCKGCSGLQRFGLCSQMKDNFSHD</sequence>
<accession>A0A9P8P6X3</accession>
<evidence type="ECO:0000313" key="1">
    <source>
        <dbReference type="EMBL" id="KAH3666923.1"/>
    </source>
</evidence>
<dbReference type="RefSeq" id="XP_046061879.1">
    <property type="nucleotide sequence ID" value="XM_046204342.1"/>
</dbReference>
<reference evidence="1" key="2">
    <citation type="submission" date="2021-01" db="EMBL/GenBank/DDBJ databases">
        <authorList>
            <person name="Schikora-Tamarit M.A."/>
        </authorList>
    </citation>
    <scope>NUCLEOTIDE SEQUENCE</scope>
    <source>
        <strain evidence="1">CBS6075</strain>
    </source>
</reference>
<dbReference type="GeneID" id="70235340"/>
<keyword evidence="2" id="KW-1185">Reference proteome</keyword>
<reference evidence="1" key="1">
    <citation type="journal article" date="2021" name="Open Biol.">
        <title>Shared evolutionary footprints suggest mitochondrial oxidative damage underlies multiple complex I losses in fungi.</title>
        <authorList>
            <person name="Schikora-Tamarit M.A."/>
            <person name="Marcet-Houben M."/>
            <person name="Nosek J."/>
            <person name="Gabaldon T."/>
        </authorList>
    </citation>
    <scope>NUCLEOTIDE SEQUENCE</scope>
    <source>
        <strain evidence="1">CBS6075</strain>
    </source>
</reference>
<dbReference type="AlphaFoldDB" id="A0A9P8P6X3"/>
<proteinExistence type="predicted"/>
<dbReference type="EMBL" id="JAEUBE010000199">
    <property type="protein sequence ID" value="KAH3666923.1"/>
    <property type="molecule type" value="Genomic_DNA"/>
</dbReference>
<name>A0A9P8P6X3_9ASCO</name>
<protein>
    <submittedName>
        <fullName evidence="1">Uncharacterized protein</fullName>
    </submittedName>
</protein>
<evidence type="ECO:0000313" key="2">
    <source>
        <dbReference type="Proteomes" id="UP000769157"/>
    </source>
</evidence>
<dbReference type="Proteomes" id="UP000769157">
    <property type="component" value="Unassembled WGS sequence"/>
</dbReference>
<gene>
    <name evidence="1" type="ORF">OGAPHI_003373</name>
</gene>
<organism evidence="1 2">
    <name type="scientific">Ogataea philodendri</name>
    <dbReference type="NCBI Taxonomy" id="1378263"/>
    <lineage>
        <taxon>Eukaryota</taxon>
        <taxon>Fungi</taxon>
        <taxon>Dikarya</taxon>
        <taxon>Ascomycota</taxon>
        <taxon>Saccharomycotina</taxon>
        <taxon>Pichiomycetes</taxon>
        <taxon>Pichiales</taxon>
        <taxon>Pichiaceae</taxon>
        <taxon>Ogataea</taxon>
    </lineage>
</organism>
<comment type="caution">
    <text evidence="1">The sequence shown here is derived from an EMBL/GenBank/DDBJ whole genome shotgun (WGS) entry which is preliminary data.</text>
</comment>